<keyword evidence="15" id="KW-1185">Reference proteome</keyword>
<dbReference type="CDD" id="cd00086">
    <property type="entry name" value="homeodomain"/>
    <property type="match status" value="1"/>
</dbReference>
<evidence type="ECO:0000259" key="12">
    <source>
        <dbReference type="PROSITE" id="PS50071"/>
    </source>
</evidence>
<feature type="compositionally biased region" description="Polar residues" evidence="11">
    <location>
        <begin position="57"/>
        <end position="74"/>
    </location>
</feature>
<dbReference type="InterPro" id="IPR001356">
    <property type="entry name" value="HD"/>
</dbReference>
<dbReference type="Proteomes" id="UP001172457">
    <property type="component" value="Chromosome 1"/>
</dbReference>
<feature type="domain" description="Homeobox" evidence="12">
    <location>
        <begin position="103"/>
        <end position="163"/>
    </location>
</feature>
<feature type="region of interest" description="Disordered" evidence="11">
    <location>
        <begin position="37"/>
        <end position="113"/>
    </location>
</feature>
<dbReference type="GO" id="GO:0030154">
    <property type="term" value="P:cell differentiation"/>
    <property type="evidence" value="ECO:0007669"/>
    <property type="project" value="UniProtKB-ARBA"/>
</dbReference>
<dbReference type="GO" id="GO:0003677">
    <property type="term" value="F:DNA binding"/>
    <property type="evidence" value="ECO:0007669"/>
    <property type="project" value="UniProtKB-UniRule"/>
</dbReference>
<comment type="caution">
    <text evidence="14">The sequence shown here is derived from an EMBL/GenBank/DDBJ whole genome shotgun (WGS) entry which is preliminary data.</text>
</comment>
<keyword evidence="3" id="KW-0805">Transcription regulation</keyword>
<dbReference type="InterPro" id="IPR002913">
    <property type="entry name" value="START_lipid-bd_dom"/>
</dbReference>
<dbReference type="InterPro" id="IPR017970">
    <property type="entry name" value="Homeobox_CS"/>
</dbReference>
<dbReference type="InterPro" id="IPR009057">
    <property type="entry name" value="Homeodomain-like_sf"/>
</dbReference>
<evidence type="ECO:0000256" key="5">
    <source>
        <dbReference type="ARBA" id="ARBA00023125"/>
    </source>
</evidence>
<evidence type="ECO:0000256" key="7">
    <source>
        <dbReference type="ARBA" id="ARBA00023163"/>
    </source>
</evidence>
<dbReference type="SUPFAM" id="SSF46689">
    <property type="entry name" value="Homeodomain-like"/>
    <property type="match status" value="1"/>
</dbReference>
<dbReference type="Pfam" id="PF25797">
    <property type="entry name" value="PDF2_C"/>
    <property type="match status" value="1"/>
</dbReference>
<evidence type="ECO:0000256" key="4">
    <source>
        <dbReference type="ARBA" id="ARBA00023054"/>
    </source>
</evidence>
<name>A0AA38U8W3_9ASTR</name>
<dbReference type="SUPFAM" id="SSF55961">
    <property type="entry name" value="Bet v1-like"/>
    <property type="match status" value="2"/>
</dbReference>
<dbReference type="PANTHER" id="PTHR45654:SF24">
    <property type="entry name" value="HOMEOBOX-LEUCINE ZIPPER PROTEIN GLABRA 2"/>
    <property type="match status" value="1"/>
</dbReference>
<accession>A0AA38U8W3</accession>
<feature type="region of interest" description="Disordered" evidence="11">
    <location>
        <begin position="1"/>
        <end position="21"/>
    </location>
</feature>
<dbReference type="EMBL" id="JARYMX010000001">
    <property type="protein sequence ID" value="KAJ9568321.1"/>
    <property type="molecule type" value="Genomic_DNA"/>
</dbReference>
<dbReference type="PROSITE" id="PS50848">
    <property type="entry name" value="START"/>
    <property type="match status" value="1"/>
</dbReference>
<dbReference type="AlphaFoldDB" id="A0AA38U8W3"/>
<dbReference type="FunFam" id="3.30.530.20:FF:000026">
    <property type="entry name" value="Homeobox-leucine zipper protein GLABRA 2"/>
    <property type="match status" value="1"/>
</dbReference>
<organism evidence="14 15">
    <name type="scientific">Centaurea solstitialis</name>
    <name type="common">yellow star-thistle</name>
    <dbReference type="NCBI Taxonomy" id="347529"/>
    <lineage>
        <taxon>Eukaryota</taxon>
        <taxon>Viridiplantae</taxon>
        <taxon>Streptophyta</taxon>
        <taxon>Embryophyta</taxon>
        <taxon>Tracheophyta</taxon>
        <taxon>Spermatophyta</taxon>
        <taxon>Magnoliopsida</taxon>
        <taxon>eudicotyledons</taxon>
        <taxon>Gunneridae</taxon>
        <taxon>Pentapetalae</taxon>
        <taxon>asterids</taxon>
        <taxon>campanulids</taxon>
        <taxon>Asterales</taxon>
        <taxon>Asteraceae</taxon>
        <taxon>Carduoideae</taxon>
        <taxon>Cardueae</taxon>
        <taxon>Centaureinae</taxon>
        <taxon>Centaurea</taxon>
    </lineage>
</organism>
<keyword evidence="8 9" id="KW-0539">Nucleus</keyword>
<dbReference type="GO" id="GO:0005634">
    <property type="term" value="C:nucleus"/>
    <property type="evidence" value="ECO:0007669"/>
    <property type="project" value="UniProtKB-SubCell"/>
</dbReference>
<evidence type="ECO:0000256" key="11">
    <source>
        <dbReference type="SAM" id="MobiDB-lite"/>
    </source>
</evidence>
<evidence type="ECO:0000313" key="15">
    <source>
        <dbReference type="Proteomes" id="UP001172457"/>
    </source>
</evidence>
<evidence type="ECO:0000256" key="9">
    <source>
        <dbReference type="PROSITE-ProRule" id="PRU00108"/>
    </source>
</evidence>
<gene>
    <name evidence="14" type="ORF">OSB04_004287</name>
</gene>
<proteinExistence type="inferred from homology"/>
<keyword evidence="5 9" id="KW-0238">DNA-binding</keyword>
<dbReference type="PROSITE" id="PS50071">
    <property type="entry name" value="HOMEOBOX_2"/>
    <property type="match status" value="1"/>
</dbReference>
<feature type="compositionally biased region" description="Acidic residues" evidence="11">
    <location>
        <begin position="81"/>
        <end position="96"/>
    </location>
</feature>
<dbReference type="Pfam" id="PF00046">
    <property type="entry name" value="Homeodomain"/>
    <property type="match status" value="1"/>
</dbReference>
<reference evidence="14" key="1">
    <citation type="submission" date="2023-03" db="EMBL/GenBank/DDBJ databases">
        <title>Chromosome-scale reference genome and RAD-based genetic map of yellow starthistle (Centaurea solstitialis) reveal putative structural variation and QTLs associated with invader traits.</title>
        <authorList>
            <person name="Reatini B."/>
            <person name="Cang F.A."/>
            <person name="Jiang Q."/>
            <person name="Mckibben M.T.W."/>
            <person name="Barker M.S."/>
            <person name="Rieseberg L.H."/>
            <person name="Dlugosch K.M."/>
        </authorList>
    </citation>
    <scope>NUCLEOTIDE SEQUENCE</scope>
    <source>
        <strain evidence="14">CAN-66</strain>
        <tissue evidence="14">Leaf</tissue>
    </source>
</reference>
<evidence type="ECO:0000256" key="8">
    <source>
        <dbReference type="ARBA" id="ARBA00023242"/>
    </source>
</evidence>
<dbReference type="InterPro" id="IPR057993">
    <property type="entry name" value="HD-Zip_IV_C"/>
</dbReference>
<dbReference type="InterPro" id="IPR042160">
    <property type="entry name" value="HD-Zip_IV"/>
</dbReference>
<dbReference type="Gene3D" id="3.30.530.20">
    <property type="match status" value="1"/>
</dbReference>
<dbReference type="SMART" id="SM00234">
    <property type="entry name" value="START"/>
    <property type="match status" value="1"/>
</dbReference>
<evidence type="ECO:0000313" key="14">
    <source>
        <dbReference type="EMBL" id="KAJ9568321.1"/>
    </source>
</evidence>
<dbReference type="GO" id="GO:0008289">
    <property type="term" value="F:lipid binding"/>
    <property type="evidence" value="ECO:0007669"/>
    <property type="project" value="InterPro"/>
</dbReference>
<evidence type="ECO:0000256" key="6">
    <source>
        <dbReference type="ARBA" id="ARBA00023155"/>
    </source>
</evidence>
<evidence type="ECO:0000256" key="10">
    <source>
        <dbReference type="RuleBase" id="RU000682"/>
    </source>
</evidence>
<sequence length="761" mass="84667">MVMSSSNDNKPSTSSLTKDLFPSTSLALTLGIFEEAVVDDDHRRKLEDGGGGGGNTVIASTTVVTEISSENSGPARSRSDDDFDVDPDVDDGDDDNNNNKNKSKKRKKYHRHTAEQIREMEALFKESPHPDEKQRQQLSKRLGLHPRQVKFWFQNRRTQIKAIQERHENSLLKSEMDKLHDENKLLRETIKKGTCPNCGFGSSSKDAITYTDEQQLRIENAKLKAEVEKLRTSIGKYPQGISPTNSCSAGNEQENRSSLDLCSGVFGLEKSRIMEIVNLAMEELVKMASIGEPLWIRSFETGREILNYDEYLHEFPIETSSNVQHKRCVEASRDSGIVFMDLPQLVQSFMDVKQYEEMFPCIISKAATLDVICNGEGANRNGAVQLMFAELQMLTPLVATRELYFVRYSKQLKADKWAIVDISIDNVEKNIDVSLARCRKRPSGCIVEDKSNGHCKVTWIEHLECQKSISHSMYRAIINSGLAFGASHWMSTLQQQCERLVFFLATNVPTKDSTGISTLAGRKSILKLAHRMTWSFGRALGASSHCTWKKIPSKTGDDIRVATRKNLNDPGEPLGVILCAVSSIWLPVSHAVLFDFLRDETQRNEWDIMSKGGPVQSIANLAKGKDRGNTVSIHTMKSKENMWMLQDSCTNSYESMVVCAPVGVSSMQSVMAGCDSSNIAILPSGFSILPDGLETRPLVITSKPHDKSWEGLGGSLLTVGFQILTNDSPSAKHSMESVESINALISTTLHNIKAGLRCDDQ</sequence>
<keyword evidence="6 9" id="KW-0371">Homeobox</keyword>
<dbReference type="FunFam" id="1.10.10.60:FF:000229">
    <property type="entry name" value="Homeobox-leucine zipper protein HDG1"/>
    <property type="match status" value="1"/>
</dbReference>
<evidence type="ECO:0000256" key="2">
    <source>
        <dbReference type="ARBA" id="ARBA00006789"/>
    </source>
</evidence>
<dbReference type="Pfam" id="PF01852">
    <property type="entry name" value="START"/>
    <property type="match status" value="1"/>
</dbReference>
<keyword evidence="7" id="KW-0804">Transcription</keyword>
<keyword evidence="4" id="KW-0175">Coiled coil</keyword>
<feature type="compositionally biased region" description="Low complexity" evidence="11">
    <location>
        <begin position="1"/>
        <end position="15"/>
    </location>
</feature>
<feature type="DNA-binding region" description="Homeobox" evidence="9">
    <location>
        <begin position="105"/>
        <end position="164"/>
    </location>
</feature>
<comment type="subcellular location">
    <subcellularLocation>
        <location evidence="1 9 10">Nucleus</location>
    </subcellularLocation>
</comment>
<dbReference type="PROSITE" id="PS00027">
    <property type="entry name" value="HOMEOBOX_1"/>
    <property type="match status" value="1"/>
</dbReference>
<dbReference type="PANTHER" id="PTHR45654">
    <property type="entry name" value="HOMEOBOX-LEUCINE ZIPPER PROTEIN MERISTEM L1"/>
    <property type="match status" value="1"/>
</dbReference>
<feature type="compositionally biased region" description="Basic and acidic residues" evidence="11">
    <location>
        <begin position="39"/>
        <end position="48"/>
    </location>
</feature>
<evidence type="ECO:0000259" key="13">
    <source>
        <dbReference type="PROSITE" id="PS50848"/>
    </source>
</evidence>
<dbReference type="Gene3D" id="1.10.10.60">
    <property type="entry name" value="Homeodomain-like"/>
    <property type="match status" value="1"/>
</dbReference>
<protein>
    <submittedName>
        <fullName evidence="14">Uncharacterized protein</fullName>
    </submittedName>
</protein>
<comment type="similarity">
    <text evidence="2">Belongs to the HD-ZIP homeobox family. Class IV subfamily.</text>
</comment>
<dbReference type="SMART" id="SM00389">
    <property type="entry name" value="HOX"/>
    <property type="match status" value="1"/>
</dbReference>
<evidence type="ECO:0000256" key="1">
    <source>
        <dbReference type="ARBA" id="ARBA00004123"/>
    </source>
</evidence>
<dbReference type="GO" id="GO:0000981">
    <property type="term" value="F:DNA-binding transcription factor activity, RNA polymerase II-specific"/>
    <property type="evidence" value="ECO:0007669"/>
    <property type="project" value="InterPro"/>
</dbReference>
<evidence type="ECO:0000256" key="3">
    <source>
        <dbReference type="ARBA" id="ARBA00023015"/>
    </source>
</evidence>
<feature type="compositionally biased region" description="Basic residues" evidence="11">
    <location>
        <begin position="101"/>
        <end position="111"/>
    </location>
</feature>
<feature type="domain" description="START" evidence="13">
    <location>
        <begin position="266"/>
        <end position="502"/>
    </location>
</feature>
<dbReference type="InterPro" id="IPR023393">
    <property type="entry name" value="START-like_dom_sf"/>
</dbReference>
<dbReference type="CDD" id="cd08875">
    <property type="entry name" value="START_ArGLABRA2_like"/>
    <property type="match status" value="1"/>
</dbReference>